<evidence type="ECO:0000256" key="1">
    <source>
        <dbReference type="SAM" id="MobiDB-lite"/>
    </source>
</evidence>
<proteinExistence type="predicted"/>
<accession>A0A853AP20</accession>
<reference evidence="2 3" key="1">
    <citation type="submission" date="2020-07" db="EMBL/GenBank/DDBJ databases">
        <title>Sequencing the genomes of 1000 actinobacteria strains.</title>
        <authorList>
            <person name="Klenk H.-P."/>
        </authorList>
    </citation>
    <scope>NUCLEOTIDE SEQUENCE [LARGE SCALE GENOMIC DNA]</scope>
    <source>
        <strain evidence="2 3">DSM 44065</strain>
    </source>
</reference>
<feature type="compositionally biased region" description="Basic and acidic residues" evidence="1">
    <location>
        <begin position="1"/>
        <end position="10"/>
    </location>
</feature>
<organism evidence="2 3">
    <name type="scientific">Saccharopolyspora hordei</name>
    <dbReference type="NCBI Taxonomy" id="1838"/>
    <lineage>
        <taxon>Bacteria</taxon>
        <taxon>Bacillati</taxon>
        <taxon>Actinomycetota</taxon>
        <taxon>Actinomycetes</taxon>
        <taxon>Pseudonocardiales</taxon>
        <taxon>Pseudonocardiaceae</taxon>
        <taxon>Saccharopolyspora</taxon>
    </lineage>
</organism>
<dbReference type="EMBL" id="JACCFJ010000001">
    <property type="protein sequence ID" value="NYI85009.1"/>
    <property type="molecule type" value="Genomic_DNA"/>
</dbReference>
<evidence type="ECO:0000313" key="2">
    <source>
        <dbReference type="EMBL" id="NYI85009.1"/>
    </source>
</evidence>
<keyword evidence="3" id="KW-1185">Reference proteome</keyword>
<feature type="region of interest" description="Disordered" evidence="1">
    <location>
        <begin position="1"/>
        <end position="53"/>
    </location>
</feature>
<name>A0A853AP20_9PSEU</name>
<gene>
    <name evidence="2" type="ORF">HNR68_003639</name>
</gene>
<sequence length="53" mass="5636">MPVAVERVERPGGVLPELQREPAGPQPRRSGKSFGGRDIPVLKISGDVAQDEG</sequence>
<protein>
    <submittedName>
        <fullName evidence="2">Uncharacterized protein</fullName>
    </submittedName>
</protein>
<comment type="caution">
    <text evidence="2">The sequence shown here is derived from an EMBL/GenBank/DDBJ whole genome shotgun (WGS) entry which is preliminary data.</text>
</comment>
<evidence type="ECO:0000313" key="3">
    <source>
        <dbReference type="Proteomes" id="UP000587002"/>
    </source>
</evidence>
<dbReference type="AlphaFoldDB" id="A0A853AP20"/>
<dbReference type="Proteomes" id="UP000587002">
    <property type="component" value="Unassembled WGS sequence"/>
</dbReference>